<gene>
    <name evidence="2" type="ORF">CSUB01_03455</name>
</gene>
<dbReference type="EMBL" id="JMSE01000373">
    <property type="protein sequence ID" value="KDN70225.1"/>
    <property type="molecule type" value="Genomic_DNA"/>
</dbReference>
<dbReference type="Proteomes" id="UP000027238">
    <property type="component" value="Unassembled WGS sequence"/>
</dbReference>
<accession>A0A066XWB9</accession>
<keyword evidence="3" id="KW-1185">Reference proteome</keyword>
<evidence type="ECO:0000313" key="3">
    <source>
        <dbReference type="Proteomes" id="UP000027238"/>
    </source>
</evidence>
<dbReference type="AlphaFoldDB" id="A0A066XWB9"/>
<evidence type="ECO:0000256" key="1">
    <source>
        <dbReference type="SAM" id="MobiDB-lite"/>
    </source>
</evidence>
<feature type="region of interest" description="Disordered" evidence="1">
    <location>
        <begin position="113"/>
        <end position="133"/>
    </location>
</feature>
<organism evidence="2 3">
    <name type="scientific">Colletotrichum sublineola</name>
    <name type="common">Sorghum anthracnose fungus</name>
    <dbReference type="NCBI Taxonomy" id="1173701"/>
    <lineage>
        <taxon>Eukaryota</taxon>
        <taxon>Fungi</taxon>
        <taxon>Dikarya</taxon>
        <taxon>Ascomycota</taxon>
        <taxon>Pezizomycotina</taxon>
        <taxon>Sordariomycetes</taxon>
        <taxon>Hypocreomycetidae</taxon>
        <taxon>Glomerellales</taxon>
        <taxon>Glomerellaceae</taxon>
        <taxon>Colletotrichum</taxon>
        <taxon>Colletotrichum graminicola species complex</taxon>
    </lineage>
</organism>
<proteinExistence type="predicted"/>
<evidence type="ECO:0000313" key="2">
    <source>
        <dbReference type="EMBL" id="KDN70225.1"/>
    </source>
</evidence>
<sequence length="272" mass="29982">MTDSETATLRSSRASVTPASLRIGAPSRSSTPISSPKHFNQWVLGQEVSTESTIDRFHAQPPLFLYRLYVDKEWLDPVAQFGDANKIAKLFLSLLPPVVLVIIDCSWIPDNSGDYGTNNDADDEAGDEDDYPLIDGNDRKHVEWMHYNALHVLDPSVFLSDSRPADFLSPQSGCPEGRLALWRRSATTGSWPSSPGLSAFASVEMSALDHPLGTTLAVFLPAFEKWQPEVGVLGKPSAMARSPTFDRVSAAERCSRYEQLAKQSKFLNARVL</sequence>
<name>A0A066XWB9_COLSU</name>
<dbReference type="HOGENOM" id="CLU_1023124_0_0_1"/>
<feature type="compositionally biased region" description="Acidic residues" evidence="1">
    <location>
        <begin position="120"/>
        <end position="132"/>
    </location>
</feature>
<dbReference type="OrthoDB" id="4424523at2759"/>
<dbReference type="STRING" id="1173701.A0A066XWB9"/>
<reference evidence="3" key="1">
    <citation type="journal article" date="2014" name="Genome Announc.">
        <title>Draft genome sequence of Colletotrichum sublineola, a destructive pathogen of cultivated sorghum.</title>
        <authorList>
            <person name="Baroncelli R."/>
            <person name="Sanz-Martin J.M."/>
            <person name="Rech G.E."/>
            <person name="Sukno S.A."/>
            <person name="Thon M.R."/>
        </authorList>
    </citation>
    <scope>NUCLEOTIDE SEQUENCE [LARGE SCALE GENOMIC DNA]</scope>
    <source>
        <strain evidence="3">TX430BB</strain>
    </source>
</reference>
<protein>
    <submittedName>
        <fullName evidence="2">Uncharacterized protein</fullName>
    </submittedName>
</protein>
<comment type="caution">
    <text evidence="2">The sequence shown here is derived from an EMBL/GenBank/DDBJ whole genome shotgun (WGS) entry which is preliminary data.</text>
</comment>